<organism evidence="2 3">
    <name type="scientific">Caerostris extrusa</name>
    <name type="common">Bark spider</name>
    <name type="synonym">Caerostris bankana</name>
    <dbReference type="NCBI Taxonomy" id="172846"/>
    <lineage>
        <taxon>Eukaryota</taxon>
        <taxon>Metazoa</taxon>
        <taxon>Ecdysozoa</taxon>
        <taxon>Arthropoda</taxon>
        <taxon>Chelicerata</taxon>
        <taxon>Arachnida</taxon>
        <taxon>Araneae</taxon>
        <taxon>Araneomorphae</taxon>
        <taxon>Entelegynae</taxon>
        <taxon>Araneoidea</taxon>
        <taxon>Araneidae</taxon>
        <taxon>Caerostris</taxon>
    </lineage>
</organism>
<dbReference type="EMBL" id="BPLR01020713">
    <property type="protein sequence ID" value="GIX81770.1"/>
    <property type="molecule type" value="Genomic_DNA"/>
</dbReference>
<evidence type="ECO:0000313" key="2">
    <source>
        <dbReference type="EMBL" id="GIX81770.1"/>
    </source>
</evidence>
<sequence length="71" mass="8542">MVKVFWSISFMLYVLFVWELEQSQFKKEHCDSEVNVQKDIVICNVPIHDWTSTSKFRFIGVHWPLLRPQSL</sequence>
<gene>
    <name evidence="2" type="ORF">CEXT_755451</name>
</gene>
<dbReference type="Proteomes" id="UP001054945">
    <property type="component" value="Unassembled WGS sequence"/>
</dbReference>
<protein>
    <submittedName>
        <fullName evidence="2">Uncharacterized protein</fullName>
    </submittedName>
</protein>
<evidence type="ECO:0000313" key="3">
    <source>
        <dbReference type="Proteomes" id="UP001054945"/>
    </source>
</evidence>
<keyword evidence="1" id="KW-0732">Signal</keyword>
<feature type="chain" id="PRO_5043596000" evidence="1">
    <location>
        <begin position="20"/>
        <end position="71"/>
    </location>
</feature>
<keyword evidence="3" id="KW-1185">Reference proteome</keyword>
<feature type="signal peptide" evidence="1">
    <location>
        <begin position="1"/>
        <end position="19"/>
    </location>
</feature>
<evidence type="ECO:0000256" key="1">
    <source>
        <dbReference type="SAM" id="SignalP"/>
    </source>
</evidence>
<reference evidence="2 3" key="1">
    <citation type="submission" date="2021-06" db="EMBL/GenBank/DDBJ databases">
        <title>Caerostris extrusa draft genome.</title>
        <authorList>
            <person name="Kono N."/>
            <person name="Arakawa K."/>
        </authorList>
    </citation>
    <scope>NUCLEOTIDE SEQUENCE [LARGE SCALE GENOMIC DNA]</scope>
</reference>
<comment type="caution">
    <text evidence="2">The sequence shown here is derived from an EMBL/GenBank/DDBJ whole genome shotgun (WGS) entry which is preliminary data.</text>
</comment>
<proteinExistence type="predicted"/>
<dbReference type="AlphaFoldDB" id="A0AAV4ND75"/>
<accession>A0AAV4ND75</accession>
<name>A0AAV4ND75_CAEEX</name>